<evidence type="ECO:0000313" key="1">
    <source>
        <dbReference type="EMBL" id="KAF6027192.1"/>
    </source>
</evidence>
<name>A0A7J7JLH0_BUGNE</name>
<dbReference type="EMBL" id="VXIV02002125">
    <property type="protein sequence ID" value="KAF6027192.1"/>
    <property type="molecule type" value="Genomic_DNA"/>
</dbReference>
<organism evidence="1 2">
    <name type="scientific">Bugula neritina</name>
    <name type="common">Brown bryozoan</name>
    <name type="synonym">Sertularia neritina</name>
    <dbReference type="NCBI Taxonomy" id="10212"/>
    <lineage>
        <taxon>Eukaryota</taxon>
        <taxon>Metazoa</taxon>
        <taxon>Spiralia</taxon>
        <taxon>Lophotrochozoa</taxon>
        <taxon>Bryozoa</taxon>
        <taxon>Gymnolaemata</taxon>
        <taxon>Cheilostomatida</taxon>
        <taxon>Flustrina</taxon>
        <taxon>Buguloidea</taxon>
        <taxon>Bugulidae</taxon>
        <taxon>Bugula</taxon>
    </lineage>
</organism>
<dbReference type="AlphaFoldDB" id="A0A7J7JLH0"/>
<comment type="caution">
    <text evidence="1">The sequence shown here is derived from an EMBL/GenBank/DDBJ whole genome shotgun (WGS) entry which is preliminary data.</text>
</comment>
<accession>A0A7J7JLH0</accession>
<sequence length="102" mass="11380">MYKDMGTNSLLVHIKLSISAGQSATSSPCTSSMGWFWGPWNCCWSSNIRMAFSSHSCGDFGLVFLKICIKNRIGTGWNRFQLSPIPSKLATFRINNIRSRLG</sequence>
<keyword evidence="2" id="KW-1185">Reference proteome</keyword>
<proteinExistence type="predicted"/>
<dbReference type="Proteomes" id="UP000593567">
    <property type="component" value="Unassembled WGS sequence"/>
</dbReference>
<gene>
    <name evidence="1" type="ORF">EB796_014498</name>
</gene>
<evidence type="ECO:0000313" key="2">
    <source>
        <dbReference type="Proteomes" id="UP000593567"/>
    </source>
</evidence>
<protein>
    <submittedName>
        <fullName evidence="1">Uncharacterized protein</fullName>
    </submittedName>
</protein>
<reference evidence="1" key="1">
    <citation type="submission" date="2020-06" db="EMBL/GenBank/DDBJ databases">
        <title>Draft genome of Bugula neritina, a colonial animal packing powerful symbionts and potential medicines.</title>
        <authorList>
            <person name="Rayko M."/>
        </authorList>
    </citation>
    <scope>NUCLEOTIDE SEQUENCE [LARGE SCALE GENOMIC DNA]</scope>
    <source>
        <strain evidence="1">Kwan_BN1</strain>
    </source>
</reference>